<feature type="chain" id="PRO_5040183136" evidence="1">
    <location>
        <begin position="22"/>
        <end position="134"/>
    </location>
</feature>
<accession>A0A9P5V6K5</accession>
<gene>
    <name evidence="2" type="ORF">BG015_001278</name>
</gene>
<protein>
    <submittedName>
        <fullName evidence="2">Uncharacterized protein</fullName>
    </submittedName>
</protein>
<comment type="caution">
    <text evidence="2">The sequence shown here is derived from an EMBL/GenBank/DDBJ whole genome shotgun (WGS) entry which is preliminary data.</text>
</comment>
<organism evidence="2 3">
    <name type="scientific">Linnemannia schmuckeri</name>
    <dbReference type="NCBI Taxonomy" id="64567"/>
    <lineage>
        <taxon>Eukaryota</taxon>
        <taxon>Fungi</taxon>
        <taxon>Fungi incertae sedis</taxon>
        <taxon>Mucoromycota</taxon>
        <taxon>Mortierellomycotina</taxon>
        <taxon>Mortierellomycetes</taxon>
        <taxon>Mortierellales</taxon>
        <taxon>Mortierellaceae</taxon>
        <taxon>Linnemannia</taxon>
    </lineage>
</organism>
<name>A0A9P5V6K5_9FUNG</name>
<feature type="signal peptide" evidence="1">
    <location>
        <begin position="1"/>
        <end position="21"/>
    </location>
</feature>
<reference evidence="2" key="1">
    <citation type="journal article" date="2020" name="Fungal Divers.">
        <title>Resolving the Mortierellaceae phylogeny through synthesis of multi-gene phylogenetics and phylogenomics.</title>
        <authorList>
            <person name="Vandepol N."/>
            <person name="Liber J."/>
            <person name="Desiro A."/>
            <person name="Na H."/>
            <person name="Kennedy M."/>
            <person name="Barry K."/>
            <person name="Grigoriev I.V."/>
            <person name="Miller A.N."/>
            <person name="O'Donnell K."/>
            <person name="Stajich J.E."/>
            <person name="Bonito G."/>
        </authorList>
    </citation>
    <scope>NUCLEOTIDE SEQUENCE</scope>
    <source>
        <strain evidence="2">NRRL 6426</strain>
    </source>
</reference>
<dbReference type="EMBL" id="JAAAUQ010001227">
    <property type="protein sequence ID" value="KAF9141454.1"/>
    <property type="molecule type" value="Genomic_DNA"/>
</dbReference>
<keyword evidence="3" id="KW-1185">Reference proteome</keyword>
<evidence type="ECO:0000313" key="3">
    <source>
        <dbReference type="Proteomes" id="UP000748756"/>
    </source>
</evidence>
<evidence type="ECO:0000256" key="1">
    <source>
        <dbReference type="SAM" id="SignalP"/>
    </source>
</evidence>
<keyword evidence="1" id="KW-0732">Signal</keyword>
<dbReference type="AlphaFoldDB" id="A0A9P5V6K5"/>
<dbReference type="Proteomes" id="UP000748756">
    <property type="component" value="Unassembled WGS sequence"/>
</dbReference>
<sequence>MKSVFVVFALVMLQLATFGSADYLFAHCEKDSGDWAWIQDGWCKSWGAQDSACNGACLDSNRRYCLFEDSHKTQLCQFKEWCEKEGYKAKAKLCGYSASIPVHCSADREIRQYTFDNPAIKECTTIFTGENETP</sequence>
<dbReference type="OrthoDB" id="2346252at2759"/>
<proteinExistence type="predicted"/>
<evidence type="ECO:0000313" key="2">
    <source>
        <dbReference type="EMBL" id="KAF9141454.1"/>
    </source>
</evidence>